<dbReference type="Proteomes" id="UP000198725">
    <property type="component" value="Unassembled WGS sequence"/>
</dbReference>
<dbReference type="InterPro" id="IPR003774">
    <property type="entry name" value="AlgH-like"/>
</dbReference>
<dbReference type="AlphaFoldDB" id="A0A1I4FGC7"/>
<dbReference type="SUPFAM" id="SSF143456">
    <property type="entry name" value="VC0467-like"/>
    <property type="match status" value="1"/>
</dbReference>
<dbReference type="GO" id="GO:0005829">
    <property type="term" value="C:cytosol"/>
    <property type="evidence" value="ECO:0007669"/>
    <property type="project" value="TreeGrafter"/>
</dbReference>
<dbReference type="PANTHER" id="PTHR30327">
    <property type="entry name" value="UNCHARACTERIZED PROTEIN YQGE"/>
    <property type="match status" value="1"/>
</dbReference>
<dbReference type="HAMAP" id="MF_00758">
    <property type="entry name" value="UPF0301"/>
    <property type="match status" value="1"/>
</dbReference>
<name>A0A1I4FGC7_9GAMM</name>
<sequence length="221" mass="23626">MRKVTHPARQGNLGHARGIHGDETGASAYNGGMSERRSSTLAGHFLIAMPGLTDPPFSRGVALLCQHDEDGAIGLLVNQLSEFRLGDVLAQMKLGCEDPELADAPVLIGGPVQQERGFVLHREPGHWEASYRINDAWSVTTSRDILVALAAGEGPRQVLMALGYAGWSAGQLEQEVLDNAWLTAEASERVVFDTPLEERWSAAAGLVGVDPLQLPGYAGHA</sequence>
<dbReference type="EMBL" id="FOSR01000017">
    <property type="protein sequence ID" value="SFL16984.1"/>
    <property type="molecule type" value="Genomic_DNA"/>
</dbReference>
<comment type="similarity">
    <text evidence="1 2">Belongs to the UPF0301 (AlgH) family.</text>
</comment>
<dbReference type="Pfam" id="PF02622">
    <property type="entry name" value="DUF179"/>
    <property type="match status" value="1"/>
</dbReference>
<dbReference type="PANTHER" id="PTHR30327:SF1">
    <property type="entry name" value="UPF0301 PROTEIN YQGE"/>
    <property type="match status" value="1"/>
</dbReference>
<evidence type="ECO:0000256" key="3">
    <source>
        <dbReference type="SAM" id="MobiDB-lite"/>
    </source>
</evidence>
<evidence type="ECO:0000313" key="4">
    <source>
        <dbReference type="EMBL" id="SFL16984.1"/>
    </source>
</evidence>
<evidence type="ECO:0000313" key="5">
    <source>
        <dbReference type="Proteomes" id="UP000198725"/>
    </source>
</evidence>
<feature type="region of interest" description="Disordered" evidence="3">
    <location>
        <begin position="1"/>
        <end position="26"/>
    </location>
</feature>
<reference evidence="5" key="1">
    <citation type="submission" date="2016-10" db="EMBL/GenBank/DDBJ databases">
        <authorList>
            <person name="Varghese N."/>
            <person name="Submissions S."/>
        </authorList>
    </citation>
    <scope>NUCLEOTIDE SEQUENCE [LARGE SCALE GENOMIC DNA]</scope>
    <source>
        <strain evidence="5">MO64</strain>
    </source>
</reference>
<proteinExistence type="inferred from homology"/>
<gene>
    <name evidence="4" type="ORF">SAMN05192579_11762</name>
</gene>
<keyword evidence="5" id="KW-1185">Reference proteome</keyword>
<organism evidence="4 5">
    <name type="scientific">Rhodanobacter glycinis</name>
    <dbReference type="NCBI Taxonomy" id="582702"/>
    <lineage>
        <taxon>Bacteria</taxon>
        <taxon>Pseudomonadati</taxon>
        <taxon>Pseudomonadota</taxon>
        <taxon>Gammaproteobacteria</taxon>
        <taxon>Lysobacterales</taxon>
        <taxon>Rhodanobacteraceae</taxon>
        <taxon>Rhodanobacter</taxon>
    </lineage>
</organism>
<evidence type="ECO:0000256" key="1">
    <source>
        <dbReference type="ARBA" id="ARBA00009600"/>
    </source>
</evidence>
<evidence type="ECO:0000256" key="2">
    <source>
        <dbReference type="HAMAP-Rule" id="MF_00758"/>
    </source>
</evidence>
<accession>A0A1I4FGC7</accession>
<dbReference type="Gene3D" id="3.40.1740.10">
    <property type="entry name" value="VC0467-like"/>
    <property type="match status" value="1"/>
</dbReference>
<protein>
    <recommendedName>
        <fullName evidence="2">UPF0301 protein SAMN05192579_11762</fullName>
    </recommendedName>
</protein>
<dbReference type="NCBIfam" id="NF001266">
    <property type="entry name" value="PRK00228.1-1"/>
    <property type="match status" value="1"/>
</dbReference>